<gene>
    <name evidence="1" type="ORF">PK98_06900</name>
</gene>
<dbReference type="STRING" id="1572751.PK98_06900"/>
<protein>
    <recommendedName>
        <fullName evidence="3">Cytochrome C biosynthesis protein</fullName>
    </recommendedName>
</protein>
<dbReference type="RefSeq" id="WP_039095278.1">
    <property type="nucleotide sequence ID" value="NZ_JTDN01000001.1"/>
</dbReference>
<evidence type="ECO:0000313" key="2">
    <source>
        <dbReference type="Proteomes" id="UP000030988"/>
    </source>
</evidence>
<name>A0A0B2C229_9SPHN</name>
<proteinExistence type="predicted"/>
<dbReference type="Proteomes" id="UP000030988">
    <property type="component" value="Unassembled WGS sequence"/>
</dbReference>
<dbReference type="EMBL" id="JTDN01000001">
    <property type="protein sequence ID" value="KHL26210.1"/>
    <property type="molecule type" value="Genomic_DNA"/>
</dbReference>
<keyword evidence="2" id="KW-1185">Reference proteome</keyword>
<reference evidence="1 2" key="1">
    <citation type="submission" date="2014-11" db="EMBL/GenBank/DDBJ databases">
        <title>Draft genome sequence of Kirrobacter mercurialis.</title>
        <authorList>
            <person name="Coil D.A."/>
            <person name="Eisen J.A."/>
        </authorList>
    </citation>
    <scope>NUCLEOTIDE SEQUENCE [LARGE SCALE GENOMIC DNA]</scope>
    <source>
        <strain evidence="1 2">Coronado</strain>
    </source>
</reference>
<dbReference type="AlphaFoldDB" id="A0A0B2C229"/>
<sequence length="228" mass="23814">MSWVLVIALATAALVLAGLVMRIGRGALATFAVALTLGLAGYALQARSDVPAAPAAGVAARIAPGQAWRELRQEMIASRNRSDARTLITADAFAARGDYLTSAGLLRIAVRDDPRDGEAWLALANSLVEHADGLLTAPARLAYGRAAGQPGTALAAGYFLGLNQMRGGDIIGGRETWVATLGQVPQAAVRQASEDPDPQVYLAQRLARLDQLLGAALQAEQAGKRRPD</sequence>
<accession>A0A0B2C229</accession>
<evidence type="ECO:0000313" key="1">
    <source>
        <dbReference type="EMBL" id="KHL26210.1"/>
    </source>
</evidence>
<dbReference type="OrthoDB" id="7390129at2"/>
<evidence type="ECO:0008006" key="3">
    <source>
        <dbReference type="Google" id="ProtNLM"/>
    </source>
</evidence>
<comment type="caution">
    <text evidence="1">The sequence shown here is derived from an EMBL/GenBank/DDBJ whole genome shotgun (WGS) entry which is preliminary data.</text>
</comment>
<organism evidence="1 2">
    <name type="scientific">Croceibacterium mercuriale</name>
    <dbReference type="NCBI Taxonomy" id="1572751"/>
    <lineage>
        <taxon>Bacteria</taxon>
        <taxon>Pseudomonadati</taxon>
        <taxon>Pseudomonadota</taxon>
        <taxon>Alphaproteobacteria</taxon>
        <taxon>Sphingomonadales</taxon>
        <taxon>Erythrobacteraceae</taxon>
        <taxon>Croceibacterium</taxon>
    </lineage>
</organism>